<reference evidence="2" key="1">
    <citation type="submission" date="2023-07" db="EMBL/GenBank/DDBJ databases">
        <title>30 novel species of actinomycetes from the DSMZ collection.</title>
        <authorList>
            <person name="Nouioui I."/>
        </authorList>
    </citation>
    <scope>NUCLEOTIDE SEQUENCE [LARGE SCALE GENOMIC DNA]</scope>
    <source>
        <strain evidence="2">DSM 45834</strain>
    </source>
</reference>
<dbReference type="RefSeq" id="WP_311558256.1">
    <property type="nucleotide sequence ID" value="NZ_JAVREJ010000014.1"/>
</dbReference>
<comment type="caution">
    <text evidence="1">The sequence shown here is derived from an EMBL/GenBank/DDBJ whole genome shotgun (WGS) entry which is preliminary data.</text>
</comment>
<accession>A0ABU2NEE0</accession>
<evidence type="ECO:0000313" key="2">
    <source>
        <dbReference type="Proteomes" id="UP001183202"/>
    </source>
</evidence>
<sequence length="213" mass="22440">MTTTTDGMTSRNTMQAIEAVVGRQAGVVARAQALRAGLAAHDIDRLVARRRWVPVHPRVYRCAGHPVTDEARVRATVLWAGDGAVLGGLAAAWWHGLLPAPPATVTLTVPRRCPDPRPGVVVRRQVLRATDLVTLRGVAVPVRPLALLDAAVEAGAGGAALLRAVGSRVDLAELRAVAERASGAATASRLLTDVSCTPPPYLVECCASRNRYS</sequence>
<dbReference type="EMBL" id="JAVREJ010000014">
    <property type="protein sequence ID" value="MDT0351808.1"/>
    <property type="molecule type" value="Genomic_DNA"/>
</dbReference>
<protein>
    <submittedName>
        <fullName evidence="1">Type IV toxin-antitoxin system AbiEi family antitoxin domain-containing protein</fullName>
    </submittedName>
</protein>
<proteinExistence type="predicted"/>
<gene>
    <name evidence="1" type="ORF">RM445_19980</name>
</gene>
<dbReference type="Proteomes" id="UP001183202">
    <property type="component" value="Unassembled WGS sequence"/>
</dbReference>
<keyword evidence="2" id="KW-1185">Reference proteome</keyword>
<evidence type="ECO:0000313" key="1">
    <source>
        <dbReference type="EMBL" id="MDT0351808.1"/>
    </source>
</evidence>
<name>A0ABU2NEE0_9PSEU</name>
<organism evidence="1 2">
    <name type="scientific">Pseudonocardia charpentierae</name>
    <dbReference type="NCBI Taxonomy" id="3075545"/>
    <lineage>
        <taxon>Bacteria</taxon>
        <taxon>Bacillati</taxon>
        <taxon>Actinomycetota</taxon>
        <taxon>Actinomycetes</taxon>
        <taxon>Pseudonocardiales</taxon>
        <taxon>Pseudonocardiaceae</taxon>
        <taxon>Pseudonocardia</taxon>
    </lineage>
</organism>